<gene>
    <name evidence="2" type="ORF">EZ313_11555</name>
</gene>
<evidence type="ECO:0000313" key="3">
    <source>
        <dbReference type="Proteomes" id="UP000298180"/>
    </source>
</evidence>
<dbReference type="EMBL" id="SMLM01000001">
    <property type="protein sequence ID" value="TFZ07209.1"/>
    <property type="molecule type" value="Genomic_DNA"/>
</dbReference>
<feature type="signal peptide" evidence="1">
    <location>
        <begin position="1"/>
        <end position="27"/>
    </location>
</feature>
<evidence type="ECO:0008006" key="4">
    <source>
        <dbReference type="Google" id="ProtNLM"/>
    </source>
</evidence>
<name>A0A4Z0CAV4_9BURK</name>
<dbReference type="OrthoDB" id="6091599at2"/>
<accession>A0A4Z0CAV4</accession>
<reference evidence="2 3" key="1">
    <citation type="submission" date="2019-03" db="EMBL/GenBank/DDBJ databases">
        <title>Ramlibacter henchirensis DSM 14656, whole genome shotgun sequence.</title>
        <authorList>
            <person name="Zhang X."/>
            <person name="Feng G."/>
            <person name="Zhu H."/>
        </authorList>
    </citation>
    <scope>NUCLEOTIDE SEQUENCE [LARGE SCALE GENOMIC DNA]</scope>
    <source>
        <strain evidence="2 3">DSM 14656</strain>
    </source>
</reference>
<dbReference type="Proteomes" id="UP000298180">
    <property type="component" value="Unassembled WGS sequence"/>
</dbReference>
<evidence type="ECO:0000313" key="2">
    <source>
        <dbReference type="EMBL" id="TFZ07209.1"/>
    </source>
</evidence>
<dbReference type="PROSITE" id="PS51257">
    <property type="entry name" value="PROKAR_LIPOPROTEIN"/>
    <property type="match status" value="1"/>
</dbReference>
<dbReference type="AlphaFoldDB" id="A0A4Z0CAV4"/>
<evidence type="ECO:0000256" key="1">
    <source>
        <dbReference type="SAM" id="SignalP"/>
    </source>
</evidence>
<comment type="caution">
    <text evidence="2">The sequence shown here is derived from an EMBL/GenBank/DDBJ whole genome shotgun (WGS) entry which is preliminary data.</text>
</comment>
<dbReference type="RefSeq" id="WP_135263290.1">
    <property type="nucleotide sequence ID" value="NZ_SMLM01000001.1"/>
</dbReference>
<sequence length="451" mass="44886">MKQKEGERRGACALRLAISAVLLAALAACGGGGGGNSGPGGAGSGAALSLGAADNPQGIAAAGQPSASASQLQPGDFTLNTTTAGDQGRAAAAALPGGGFVAVWSTFDGSVGDVRLQRFGSGGEPAGAETVVATSGHSPGVTLLADGGFLVSWSASPFMYEANGHVQRFDAQGAPVGGPMQLATTFFKYLAKPLGLPDGSFVLAVDTMAGRFGPEHGLVGRHAADGTALGTPVRLASQLTRQTGALDPNWAGSTTAARWPDGRFAVAWLAGGTGVSEVRLTRFDALGNEAGTSVVAKEPSLRHPALAVLDGGGFALAWVSGAVDGPKTLWLEVFGADGASLGRQAAASDMQATEVVPRIAALDSGGFVLGWKAASFDANALNRTVSVQRFGAAGQALGAVEQIGAISAPLSATGYDSDTLDVVGGRGGSFLVLHGGYSDAGGWDVRASARR</sequence>
<organism evidence="2 3">
    <name type="scientific">Ramlibacter henchirensis</name>
    <dbReference type="NCBI Taxonomy" id="204072"/>
    <lineage>
        <taxon>Bacteria</taxon>
        <taxon>Pseudomonadati</taxon>
        <taxon>Pseudomonadota</taxon>
        <taxon>Betaproteobacteria</taxon>
        <taxon>Burkholderiales</taxon>
        <taxon>Comamonadaceae</taxon>
        <taxon>Ramlibacter</taxon>
    </lineage>
</organism>
<proteinExistence type="predicted"/>
<feature type="chain" id="PRO_5021293217" description="Lipoprotein" evidence="1">
    <location>
        <begin position="28"/>
        <end position="451"/>
    </location>
</feature>
<protein>
    <recommendedName>
        <fullName evidence="4">Lipoprotein</fullName>
    </recommendedName>
</protein>
<keyword evidence="1" id="KW-0732">Signal</keyword>
<keyword evidence="3" id="KW-1185">Reference proteome</keyword>